<feature type="transmembrane region" description="Helical" evidence="7">
    <location>
        <begin position="589"/>
        <end position="606"/>
    </location>
</feature>
<feature type="region of interest" description="Disordered" evidence="6">
    <location>
        <begin position="1"/>
        <end position="29"/>
    </location>
</feature>
<organism evidence="10 11">
    <name type="scientific">Caenorhabditis auriculariae</name>
    <dbReference type="NCBI Taxonomy" id="2777116"/>
    <lineage>
        <taxon>Eukaryota</taxon>
        <taxon>Metazoa</taxon>
        <taxon>Ecdysozoa</taxon>
        <taxon>Nematoda</taxon>
        <taxon>Chromadorea</taxon>
        <taxon>Rhabditida</taxon>
        <taxon>Rhabditina</taxon>
        <taxon>Rhabditomorpha</taxon>
        <taxon>Rhabditoidea</taxon>
        <taxon>Rhabditidae</taxon>
        <taxon>Peloderinae</taxon>
        <taxon>Caenorhabditis</taxon>
    </lineage>
</organism>
<dbReference type="Pfam" id="PF21892">
    <property type="entry name" value="TMEM145_N"/>
    <property type="match status" value="1"/>
</dbReference>
<dbReference type="InterPro" id="IPR053880">
    <property type="entry name" value="GPR180-like_N"/>
</dbReference>
<evidence type="ECO:0000313" key="10">
    <source>
        <dbReference type="EMBL" id="CAD6190562.1"/>
    </source>
</evidence>
<evidence type="ECO:0000256" key="1">
    <source>
        <dbReference type="ARBA" id="ARBA00004141"/>
    </source>
</evidence>
<feature type="domain" description="GPR180/TMEM145 transmembrane" evidence="8">
    <location>
        <begin position="554"/>
        <end position="650"/>
    </location>
</feature>
<dbReference type="AlphaFoldDB" id="A0A8S1H5E9"/>
<evidence type="ECO:0000256" key="6">
    <source>
        <dbReference type="SAM" id="MobiDB-lite"/>
    </source>
</evidence>
<dbReference type="InterPro" id="IPR047831">
    <property type="entry name" value="GPR180/TMEM145"/>
</dbReference>
<evidence type="ECO:0000256" key="3">
    <source>
        <dbReference type="ARBA" id="ARBA00022989"/>
    </source>
</evidence>
<dbReference type="GO" id="GO:0016020">
    <property type="term" value="C:membrane"/>
    <property type="evidence" value="ECO:0007669"/>
    <property type="project" value="UniProtKB-SubCell"/>
</dbReference>
<evidence type="ECO:0000256" key="5">
    <source>
        <dbReference type="ARBA" id="ARBA00023180"/>
    </source>
</evidence>
<evidence type="ECO:0000256" key="2">
    <source>
        <dbReference type="ARBA" id="ARBA00022692"/>
    </source>
</evidence>
<feature type="transmembrane region" description="Helical" evidence="7">
    <location>
        <begin position="545"/>
        <end position="568"/>
    </location>
</feature>
<dbReference type="Pfam" id="PF10192">
    <property type="entry name" value="GPR180-TMEM145_TM"/>
    <property type="match status" value="2"/>
</dbReference>
<evidence type="ECO:0000256" key="4">
    <source>
        <dbReference type="ARBA" id="ARBA00023136"/>
    </source>
</evidence>
<feature type="domain" description="GPR180/TMEM145 transmembrane" evidence="8">
    <location>
        <begin position="651"/>
        <end position="748"/>
    </location>
</feature>
<reference evidence="10" key="1">
    <citation type="submission" date="2020-10" db="EMBL/GenBank/DDBJ databases">
        <authorList>
            <person name="Kikuchi T."/>
        </authorList>
    </citation>
    <scope>NUCLEOTIDE SEQUENCE</scope>
    <source>
        <strain evidence="10">NKZ352</strain>
    </source>
</reference>
<dbReference type="PANTHER" id="PTHR23252:SF24">
    <property type="entry name" value="TRANSMEMBRANE PROTEIN 145"/>
    <property type="match status" value="1"/>
</dbReference>
<dbReference type="InterPro" id="IPR019336">
    <property type="entry name" value="GPR180/TMEM145_TM"/>
</dbReference>
<feature type="transmembrane region" description="Helical" evidence="7">
    <location>
        <begin position="732"/>
        <end position="751"/>
    </location>
</feature>
<accession>A0A8S1H5E9</accession>
<dbReference type="EMBL" id="CAJGYM010000016">
    <property type="protein sequence ID" value="CAD6190562.1"/>
    <property type="molecule type" value="Genomic_DNA"/>
</dbReference>
<proteinExistence type="predicted"/>
<keyword evidence="11" id="KW-1185">Reference proteome</keyword>
<gene>
    <name evidence="10" type="ORF">CAUJ_LOCUS6481</name>
</gene>
<keyword evidence="3 7" id="KW-1133">Transmembrane helix</keyword>
<dbReference type="OrthoDB" id="205745at2759"/>
<comment type="caution">
    <text evidence="10">The sequence shown here is derived from an EMBL/GenBank/DDBJ whole genome shotgun (WGS) entry which is preliminary data.</text>
</comment>
<dbReference type="PANTHER" id="PTHR23252">
    <property type="entry name" value="INTIMAL THICKNESS RECEPTOR-RELATED"/>
    <property type="match status" value="1"/>
</dbReference>
<evidence type="ECO:0008006" key="12">
    <source>
        <dbReference type="Google" id="ProtNLM"/>
    </source>
</evidence>
<feature type="domain" description="GPR180-like N-terminal" evidence="9">
    <location>
        <begin position="385"/>
        <end position="440"/>
    </location>
</feature>
<keyword evidence="2 7" id="KW-0812">Transmembrane</keyword>
<dbReference type="Proteomes" id="UP000835052">
    <property type="component" value="Unassembled WGS sequence"/>
</dbReference>
<dbReference type="GO" id="GO:0007186">
    <property type="term" value="P:G protein-coupled receptor signaling pathway"/>
    <property type="evidence" value="ECO:0007669"/>
    <property type="project" value="InterPro"/>
</dbReference>
<feature type="transmembrane region" description="Helical" evidence="7">
    <location>
        <begin position="665"/>
        <end position="686"/>
    </location>
</feature>
<name>A0A8S1H5E9_9PELO</name>
<evidence type="ECO:0000259" key="8">
    <source>
        <dbReference type="Pfam" id="PF10192"/>
    </source>
</evidence>
<evidence type="ECO:0000259" key="9">
    <source>
        <dbReference type="Pfam" id="PF21892"/>
    </source>
</evidence>
<comment type="subcellular location">
    <subcellularLocation>
        <location evidence="1">Membrane</location>
        <topology evidence="1">Multi-pass membrane protein</topology>
    </subcellularLocation>
</comment>
<dbReference type="GO" id="GO:0019236">
    <property type="term" value="P:response to pheromone"/>
    <property type="evidence" value="ECO:0007669"/>
    <property type="project" value="InterPro"/>
</dbReference>
<keyword evidence="4 7" id="KW-0472">Membrane</keyword>
<sequence length="817" mass="93922">MSGQKQQETGDRNEELDVLIGVENGEEEVGDEEVEYAEEAEEDAFVPQFGHRSEPIGIASNEFVEYCPSSDAYRIRTAPCNINRPPPINYPFGVEDDGFYVGSYRDLRKYDLLSEPRSAELLESYSQVYQFFYAKLSEMKENRSDATRKLVILISDDCTSFYFDEETCTLIPENDFIAMYMGARIDPDSEDEDVVEAPIQQSRPILNYENAMPGRHRHSGNQRVHPRNLHTALSRGIRFFPRMNGWGNESGYQSEEDGNDFFPDCTHPHYMKALPFMLARQRALDADVTELEEELRKGCRMDIERVNTILREHYIPRENLPQIDDYEKDERNKARRTCHKVCGCMATGSPQSGAMPHGAATCFAMSPRLLLLLFLVGFGVSKRSQGILSTAKDFVYLDRFCFQSESGVLEYSFKYPTYYPPQMLLLYFDTEDQWPKAYKQLSVSHLPLWLRLAVNVWNYWKIMKKTIRLFVYPLFLWIKLDKEDVRLSKTNFLSLGFIVSEREPSGEVLEDYSNETLGIYTQYTLYMTNGLPDDVLHYQFSSDEWLILPTDTVFLIFDALLMIATCFIGVKLAARRLYHNTFRMCSQSIILDLTGLIFIVISYSIYSLDGVGLPLVKGLGQFIRGLAQMLFVYMCMVLARGLNVTKMRLTTFFDPADVIYQSESLPGILLAVWKVVAWVFFCIGTFTSREASPAKRGFFTRFTFFMTPWFWAAPVVSLIATHLLNSWVRAEVVNIVDNCVVLYGYIVFLWLSRPTDKNQNFPFHIRTTQIDVGIDPHTQYVNEGFGAPYDPGVLNMNAIRPGKRDSEGEEIATTQFE</sequence>
<feature type="transmembrane region" description="Helical" evidence="7">
    <location>
        <begin position="626"/>
        <end position="644"/>
    </location>
</feature>
<keyword evidence="5" id="KW-0325">Glycoprotein</keyword>
<evidence type="ECO:0000256" key="7">
    <source>
        <dbReference type="SAM" id="Phobius"/>
    </source>
</evidence>
<feature type="transmembrane region" description="Helical" evidence="7">
    <location>
        <begin position="698"/>
        <end position="720"/>
    </location>
</feature>
<protein>
    <recommendedName>
        <fullName evidence="12">Intimal thickness related receptor IRP domain-containing protein</fullName>
    </recommendedName>
</protein>
<evidence type="ECO:0000313" key="11">
    <source>
        <dbReference type="Proteomes" id="UP000835052"/>
    </source>
</evidence>